<reference evidence="7 8" key="1">
    <citation type="journal article" date="2017" name="BMC Genomics">
        <title>Whole-genome assembly of Babesia ovata and comparative genomics between closely related pathogens.</title>
        <authorList>
            <person name="Yamagishi J."/>
            <person name="Asada M."/>
            <person name="Hakimi H."/>
            <person name="Tanaka T.Q."/>
            <person name="Sugimoto C."/>
            <person name="Kawazu S."/>
        </authorList>
    </citation>
    <scope>NUCLEOTIDE SEQUENCE [LARGE SCALE GENOMIC DNA]</scope>
    <source>
        <strain evidence="7 8">Miyake</strain>
    </source>
</reference>
<dbReference type="GO" id="GO:0000278">
    <property type="term" value="P:mitotic cell cycle"/>
    <property type="evidence" value="ECO:0007669"/>
    <property type="project" value="TreeGrafter"/>
</dbReference>
<evidence type="ECO:0000259" key="6">
    <source>
        <dbReference type="Pfam" id="PF17681"/>
    </source>
</evidence>
<keyword evidence="3" id="KW-0493">Microtubule</keyword>
<evidence type="ECO:0000256" key="2">
    <source>
        <dbReference type="ARBA" id="ARBA00022490"/>
    </source>
</evidence>
<evidence type="ECO:0000256" key="5">
    <source>
        <dbReference type="SAM" id="MobiDB-lite"/>
    </source>
</evidence>
<evidence type="ECO:0000256" key="3">
    <source>
        <dbReference type="ARBA" id="ARBA00022701"/>
    </source>
</evidence>
<dbReference type="GO" id="GO:0000930">
    <property type="term" value="C:gamma-tubulin complex"/>
    <property type="evidence" value="ECO:0007669"/>
    <property type="project" value="TreeGrafter"/>
</dbReference>
<organism evidence="7 8">
    <name type="scientific">Babesia ovata</name>
    <dbReference type="NCBI Taxonomy" id="189622"/>
    <lineage>
        <taxon>Eukaryota</taxon>
        <taxon>Sar</taxon>
        <taxon>Alveolata</taxon>
        <taxon>Apicomplexa</taxon>
        <taxon>Aconoidasida</taxon>
        <taxon>Piroplasmida</taxon>
        <taxon>Babesiidae</taxon>
        <taxon>Babesia</taxon>
    </lineage>
</organism>
<dbReference type="VEuPathDB" id="PiroplasmaDB:BOVATA_036510"/>
<proteinExistence type="predicted"/>
<dbReference type="PANTHER" id="PTHR19302">
    <property type="entry name" value="GAMMA TUBULIN COMPLEX PROTEIN"/>
    <property type="match status" value="1"/>
</dbReference>
<protein>
    <submittedName>
        <fullName evidence="7">Gamma-tubulin complex component 3 homolog isoform X2</fullName>
    </submittedName>
</protein>
<dbReference type="RefSeq" id="XP_028868401.1">
    <property type="nucleotide sequence ID" value="XM_029012568.1"/>
</dbReference>
<evidence type="ECO:0000313" key="8">
    <source>
        <dbReference type="Proteomes" id="UP000236319"/>
    </source>
</evidence>
<dbReference type="PANTHER" id="PTHR19302:SF14">
    <property type="entry name" value="GAMMA-TUBULIN COMPLEX COMPONENT 3"/>
    <property type="match status" value="1"/>
</dbReference>
<dbReference type="Proteomes" id="UP000236319">
    <property type="component" value="Unassembled WGS sequence"/>
</dbReference>
<feature type="domain" description="Gamma tubulin complex component protein N-terminal" evidence="6">
    <location>
        <begin position="253"/>
        <end position="459"/>
    </location>
</feature>
<evidence type="ECO:0000313" key="7">
    <source>
        <dbReference type="EMBL" id="GBE62158.1"/>
    </source>
</evidence>
<comment type="caution">
    <text evidence="7">The sequence shown here is derived from an EMBL/GenBank/DDBJ whole genome shotgun (WGS) entry which is preliminary data.</text>
</comment>
<name>A0A2H6KGN7_9APIC</name>
<keyword evidence="4" id="KW-0206">Cytoskeleton</keyword>
<dbReference type="GO" id="GO:0007020">
    <property type="term" value="P:microtubule nucleation"/>
    <property type="evidence" value="ECO:0007669"/>
    <property type="project" value="InterPro"/>
</dbReference>
<dbReference type="InterPro" id="IPR041470">
    <property type="entry name" value="GCP_N"/>
</dbReference>
<evidence type="ECO:0000256" key="4">
    <source>
        <dbReference type="ARBA" id="ARBA00023212"/>
    </source>
</evidence>
<keyword evidence="2" id="KW-0963">Cytoplasm</keyword>
<evidence type="ECO:0000256" key="1">
    <source>
        <dbReference type="ARBA" id="ARBA00004245"/>
    </source>
</evidence>
<dbReference type="Pfam" id="PF17681">
    <property type="entry name" value="GCP_N_terminal"/>
    <property type="match status" value="1"/>
</dbReference>
<comment type="subcellular location">
    <subcellularLocation>
        <location evidence="1">Cytoplasm</location>
        <location evidence="1">Cytoskeleton</location>
    </subcellularLocation>
</comment>
<dbReference type="GO" id="GO:0000922">
    <property type="term" value="C:spindle pole"/>
    <property type="evidence" value="ECO:0007669"/>
    <property type="project" value="InterPro"/>
</dbReference>
<feature type="region of interest" description="Disordered" evidence="5">
    <location>
        <begin position="152"/>
        <end position="232"/>
    </location>
</feature>
<gene>
    <name evidence="7" type="ORF">BOVATA_036510</name>
</gene>
<dbReference type="GO" id="GO:0051011">
    <property type="term" value="F:microtubule minus-end binding"/>
    <property type="evidence" value="ECO:0007669"/>
    <property type="project" value="TreeGrafter"/>
</dbReference>
<dbReference type="InterPro" id="IPR007259">
    <property type="entry name" value="GCP"/>
</dbReference>
<dbReference type="InterPro" id="IPR042241">
    <property type="entry name" value="GCP_C_sf"/>
</dbReference>
<keyword evidence="8" id="KW-1185">Reference proteome</keyword>
<dbReference type="GO" id="GO:0031122">
    <property type="term" value="P:cytoplasmic microtubule organization"/>
    <property type="evidence" value="ECO:0007669"/>
    <property type="project" value="TreeGrafter"/>
</dbReference>
<dbReference type="EMBL" id="BDSA01000004">
    <property type="protein sequence ID" value="GBE62158.1"/>
    <property type="molecule type" value="Genomic_DNA"/>
</dbReference>
<dbReference type="GeneID" id="39875928"/>
<dbReference type="GO" id="GO:0051321">
    <property type="term" value="P:meiotic cell cycle"/>
    <property type="evidence" value="ECO:0007669"/>
    <property type="project" value="TreeGrafter"/>
</dbReference>
<dbReference type="GO" id="GO:0005874">
    <property type="term" value="C:microtubule"/>
    <property type="evidence" value="ECO:0007669"/>
    <property type="project" value="UniProtKB-KW"/>
</dbReference>
<dbReference type="OrthoDB" id="5860513at2759"/>
<accession>A0A2H6KGN7</accession>
<dbReference type="Gene3D" id="1.20.120.1900">
    <property type="entry name" value="Gamma-tubulin complex, C-terminal domain"/>
    <property type="match status" value="1"/>
</dbReference>
<feature type="compositionally biased region" description="Low complexity" evidence="5">
    <location>
        <begin position="178"/>
        <end position="203"/>
    </location>
</feature>
<sequence>MRPDGRQRSRSDSAPGGAFLASEVMLLAYHLSQINKDDIVRYNLDSLHMSRSIYSDGGSDVSGSTRTTSHIVRLHASLQRHLEETTMRLLAECAELEVVEIDTNRIARDLELFCVDRSNVSLRRLKGLLYAGMQSFERLPACLQLLLHLKDGGGPSRTRSPPMHKDELMEDSLPPSPLSQHSPLKAAAATPAPSQPIQAAPPSDDSSGYESPEAIGSDPDLSPAAGPPAEDSVLSRVVTDRFEFAEIDESDLVSDLLFVLQGIEGRFIKRGAHGRFILTSSRKVSRGVRQLTERICSLGELYNRIVDAKMPPGLISQALYQGVMDEVHQYNRLVNMLVSGRSTEPLSLRRLYVWVQQPYARMRLLHLVIGLKQGFSIDAIFDLHCGRGDTMGRELYCELLRKCMVPYLELLLHWVYFGELEDAGGVLFVRRVQGHYRLAPSKVPKFIPMSLAELCFEVGCCGSYYSQLKNGRPLKASVDIPGILRQLCPEGQSWSVFLTVQRLLTLVRSVDTDAVLLQELVGKHDICGYLRRIKSHLAMEQLGSDPSSPEFDDFECNTEYGFEIYVPKFSFPLALILEDEKEAREAYITSFRLEFLLQRALKILSISWNEYAWHSRCSHGSLELSRRLSWINLCRNEMSHFANVLQGSRSVQYVLDQLIRRVSSRDYPYGGATLANLRSSYSTVLACFRAANFLEIMDILESIVDFCKLVPRLFNRGSMQQLRSMVCEGASPADITQFIHQNIATDDLMKVMSRYAERFRESVLLLLHRLSCQDAERRRFATIMDYNNFYKLLSVVEQ</sequence>
<dbReference type="GO" id="GO:0051225">
    <property type="term" value="P:spindle assembly"/>
    <property type="evidence" value="ECO:0007669"/>
    <property type="project" value="TreeGrafter"/>
</dbReference>
<dbReference type="GO" id="GO:0043015">
    <property type="term" value="F:gamma-tubulin binding"/>
    <property type="evidence" value="ECO:0007669"/>
    <property type="project" value="InterPro"/>
</dbReference>
<dbReference type="AlphaFoldDB" id="A0A2H6KGN7"/>